<evidence type="ECO:0000256" key="1">
    <source>
        <dbReference type="ARBA" id="ARBA00004496"/>
    </source>
</evidence>
<evidence type="ECO:0000313" key="8">
    <source>
        <dbReference type="Proteomes" id="UP000626109"/>
    </source>
</evidence>
<evidence type="ECO:0000313" key="7">
    <source>
        <dbReference type="EMBL" id="CAE8733844.1"/>
    </source>
</evidence>
<dbReference type="AlphaFoldDB" id="A0A813LV72"/>
<dbReference type="GO" id="GO:0008270">
    <property type="term" value="F:zinc ion binding"/>
    <property type="evidence" value="ECO:0007669"/>
    <property type="project" value="UniProtKB-KW"/>
</dbReference>
<evidence type="ECO:0000256" key="4">
    <source>
        <dbReference type="ARBA" id="ARBA00022833"/>
    </source>
</evidence>
<reference evidence="7" key="1">
    <citation type="submission" date="2021-02" db="EMBL/GenBank/DDBJ databases">
        <authorList>
            <person name="Dougan E. K."/>
            <person name="Rhodes N."/>
            <person name="Thang M."/>
            <person name="Chan C."/>
        </authorList>
    </citation>
    <scope>NUCLEOTIDE SEQUENCE</scope>
</reference>
<dbReference type="Proteomes" id="UP000626109">
    <property type="component" value="Unassembled WGS sequence"/>
</dbReference>
<sequence length="127" mass="13057">MTGGLQASSSGPQIVKIELSPSPSLAAPIDMATPEPNPSVAATPELATSPAESGEPEQASSPRREEEGTPAGTGPLYKCAICGEYVYESQLEHHVNVCPDPAEMSPDSTAAKIEEAAGRVSARAPDK</sequence>
<gene>
    <name evidence="7" type="ORF">PGLA2088_LOCUS47020</name>
</gene>
<name>A0A813LV72_POLGL</name>
<evidence type="ECO:0000256" key="5">
    <source>
        <dbReference type="SAM" id="MobiDB-lite"/>
    </source>
</evidence>
<evidence type="ECO:0000256" key="3">
    <source>
        <dbReference type="ARBA" id="ARBA00022771"/>
    </source>
</evidence>
<feature type="domain" description="Acetyl-coA carboxylase zinc finger" evidence="6">
    <location>
        <begin position="78"/>
        <end position="99"/>
    </location>
</feature>
<evidence type="ECO:0000256" key="2">
    <source>
        <dbReference type="ARBA" id="ARBA00022723"/>
    </source>
</evidence>
<evidence type="ECO:0000259" key="6">
    <source>
        <dbReference type="Pfam" id="PF17848"/>
    </source>
</evidence>
<dbReference type="EMBL" id="CAJNNW010036387">
    <property type="protein sequence ID" value="CAE8733844.1"/>
    <property type="molecule type" value="Genomic_DNA"/>
</dbReference>
<feature type="region of interest" description="Disordered" evidence="5">
    <location>
        <begin position="1"/>
        <end position="75"/>
    </location>
</feature>
<dbReference type="InterPro" id="IPR041010">
    <property type="entry name" value="Znf-ACC"/>
</dbReference>
<keyword evidence="2" id="KW-0479">Metal-binding</keyword>
<dbReference type="GO" id="GO:0005737">
    <property type="term" value="C:cytoplasm"/>
    <property type="evidence" value="ECO:0007669"/>
    <property type="project" value="UniProtKB-SubCell"/>
</dbReference>
<feature type="non-terminal residue" evidence="7">
    <location>
        <position position="1"/>
    </location>
</feature>
<accession>A0A813LV72</accession>
<proteinExistence type="predicted"/>
<keyword evidence="4" id="KW-0862">Zinc</keyword>
<keyword evidence="3" id="KW-0863">Zinc-finger</keyword>
<comment type="caution">
    <text evidence="7">The sequence shown here is derived from an EMBL/GenBank/DDBJ whole genome shotgun (WGS) entry which is preliminary data.</text>
</comment>
<organism evidence="7 8">
    <name type="scientific">Polarella glacialis</name>
    <name type="common">Dinoflagellate</name>
    <dbReference type="NCBI Taxonomy" id="89957"/>
    <lineage>
        <taxon>Eukaryota</taxon>
        <taxon>Sar</taxon>
        <taxon>Alveolata</taxon>
        <taxon>Dinophyceae</taxon>
        <taxon>Suessiales</taxon>
        <taxon>Suessiaceae</taxon>
        <taxon>Polarella</taxon>
    </lineage>
</organism>
<protein>
    <recommendedName>
        <fullName evidence="6">Acetyl-coA carboxylase zinc finger domain-containing protein</fullName>
    </recommendedName>
</protein>
<dbReference type="Pfam" id="PF17848">
    <property type="entry name" value="Zn_ribbon_ACC"/>
    <property type="match status" value="1"/>
</dbReference>
<feature type="compositionally biased region" description="Polar residues" evidence="5">
    <location>
        <begin position="1"/>
        <end position="12"/>
    </location>
</feature>
<comment type="subcellular location">
    <subcellularLocation>
        <location evidence="1">Cytoplasm</location>
    </subcellularLocation>
</comment>